<protein>
    <submittedName>
        <fullName evidence="1">Aldose epimerase</fullName>
    </submittedName>
</protein>
<dbReference type="Gene3D" id="2.70.98.10">
    <property type="match status" value="1"/>
</dbReference>
<dbReference type="EMBL" id="JWHR01000115">
    <property type="protein sequence ID" value="KHS56305.1"/>
    <property type="molecule type" value="Genomic_DNA"/>
</dbReference>
<dbReference type="GO" id="GO:0030246">
    <property type="term" value="F:carbohydrate binding"/>
    <property type="evidence" value="ECO:0007669"/>
    <property type="project" value="InterPro"/>
</dbReference>
<reference evidence="1 2" key="1">
    <citation type="submission" date="2014-12" db="EMBL/GenBank/DDBJ databases">
        <title>Draft genome sequence of Terrisporobacter sp. 08-306576, isolated from the blood culture of a bacteremia patient.</title>
        <authorList>
            <person name="Lund L.C."/>
            <person name="Sydenham T.V."/>
            <person name="Hogh S.V."/>
            <person name="Skov M.N."/>
            <person name="Kemp M."/>
            <person name="Justesen U.S."/>
        </authorList>
    </citation>
    <scope>NUCLEOTIDE SEQUENCE [LARGE SCALE GENOMIC DNA]</scope>
    <source>
        <strain evidence="1 2">08-306576</strain>
    </source>
</reference>
<dbReference type="InterPro" id="IPR014718">
    <property type="entry name" value="GH-type_carb-bd"/>
</dbReference>
<evidence type="ECO:0000313" key="1">
    <source>
        <dbReference type="EMBL" id="KHS56305.1"/>
    </source>
</evidence>
<dbReference type="GO" id="GO:0005975">
    <property type="term" value="P:carbohydrate metabolic process"/>
    <property type="evidence" value="ECO:0007669"/>
    <property type="project" value="InterPro"/>
</dbReference>
<dbReference type="InterPro" id="IPR011013">
    <property type="entry name" value="Gal_mutarotase_sf_dom"/>
</dbReference>
<dbReference type="CDD" id="cd09024">
    <property type="entry name" value="Aldose_epim_lacX"/>
    <property type="match status" value="1"/>
</dbReference>
<dbReference type="SUPFAM" id="SSF74650">
    <property type="entry name" value="Galactose mutarotase-like"/>
    <property type="match status" value="1"/>
</dbReference>
<dbReference type="GO" id="GO:0016853">
    <property type="term" value="F:isomerase activity"/>
    <property type="evidence" value="ECO:0007669"/>
    <property type="project" value="InterPro"/>
</dbReference>
<dbReference type="AlphaFoldDB" id="A0A0B3WP76"/>
<dbReference type="OrthoDB" id="9795355at2"/>
<accession>A0A0B3WP76</accession>
<name>A0A0B3WP76_9FIRM</name>
<dbReference type="Proteomes" id="UP000031189">
    <property type="component" value="Unassembled WGS sequence"/>
</dbReference>
<gene>
    <name evidence="1" type="ORF">QX51_14600</name>
</gene>
<organism evidence="1 2">
    <name type="scientific">Terrisporobacter othiniensis</name>
    <dbReference type="NCBI Taxonomy" id="1577792"/>
    <lineage>
        <taxon>Bacteria</taxon>
        <taxon>Bacillati</taxon>
        <taxon>Bacillota</taxon>
        <taxon>Clostridia</taxon>
        <taxon>Peptostreptococcales</taxon>
        <taxon>Peptostreptococcaceae</taxon>
        <taxon>Terrisporobacter</taxon>
    </lineage>
</organism>
<comment type="caution">
    <text evidence="1">The sequence shown here is derived from an EMBL/GenBank/DDBJ whole genome shotgun (WGS) entry which is preliminary data.</text>
</comment>
<dbReference type="InterPro" id="IPR008183">
    <property type="entry name" value="Aldose_1/G6P_1-epimerase"/>
</dbReference>
<evidence type="ECO:0000313" key="2">
    <source>
        <dbReference type="Proteomes" id="UP000031189"/>
    </source>
</evidence>
<dbReference type="Pfam" id="PF01263">
    <property type="entry name" value="Aldose_epim"/>
    <property type="match status" value="1"/>
</dbReference>
<dbReference type="InterPro" id="IPR037481">
    <property type="entry name" value="LacX"/>
</dbReference>
<proteinExistence type="predicted"/>
<dbReference type="PANTHER" id="PTHR11122">
    <property type="entry name" value="APOSPORY-ASSOCIATED PROTEIN C-RELATED"/>
    <property type="match status" value="1"/>
</dbReference>
<keyword evidence="2" id="KW-1185">Reference proteome</keyword>
<dbReference type="STRING" id="1577792.QX51_14600"/>
<sequence>MYILENEDLIIESKSSGAELTRIYSKKYNKEVLWNGDKKYWGRQSPILFPIVGRLKENETLIEDKIYNINQHGFARDMDFDLISIDKKSITYKLTSDEKSREIYPYNFNLFISYTIIDEKVKITWKVENIDSQEIYFSIGGHPAFNISSPENLIDYYIEFKCRKNVNKINLEGPYYGEIEEIESLPILELNSSVFENDAIIYTNIDKVSLKSSKEEFYININIKDFPLVGIWTPYYKDTNSTAPFICIEPWYGLADSVDSNKIYKNKKYINKLNIGESFEVSYDIEIK</sequence>
<dbReference type="PANTHER" id="PTHR11122:SF13">
    <property type="entry name" value="GLUCOSE-6-PHOSPHATE 1-EPIMERASE"/>
    <property type="match status" value="1"/>
</dbReference>
<dbReference type="RefSeq" id="WP_039680628.1">
    <property type="nucleotide sequence ID" value="NZ_JAWGXO010000011.1"/>
</dbReference>